<evidence type="ECO:0000313" key="1">
    <source>
        <dbReference type="EMBL" id="MBX13070.1"/>
    </source>
</evidence>
<dbReference type="AlphaFoldDB" id="A0A2P2L514"/>
<name>A0A2P2L514_RHIMU</name>
<sequence length="36" mass="4418">MYLFLIICNCNEIVLYQICFRVIRALKEISEQIDFY</sequence>
<reference evidence="1" key="1">
    <citation type="submission" date="2018-02" db="EMBL/GenBank/DDBJ databases">
        <title>Rhizophora mucronata_Transcriptome.</title>
        <authorList>
            <person name="Meera S.P."/>
            <person name="Sreeshan A."/>
            <person name="Augustine A."/>
        </authorList>
    </citation>
    <scope>NUCLEOTIDE SEQUENCE</scope>
    <source>
        <tissue evidence="1">Leaf</tissue>
    </source>
</reference>
<proteinExistence type="predicted"/>
<dbReference type="EMBL" id="GGEC01032586">
    <property type="protein sequence ID" value="MBX13070.1"/>
    <property type="molecule type" value="Transcribed_RNA"/>
</dbReference>
<protein>
    <submittedName>
        <fullName evidence="1">Uroporphyrinogen decarboxylase 1ic isoform X2</fullName>
    </submittedName>
</protein>
<accession>A0A2P2L514</accession>
<organism evidence="1">
    <name type="scientific">Rhizophora mucronata</name>
    <name type="common">Asiatic mangrove</name>
    <dbReference type="NCBI Taxonomy" id="61149"/>
    <lineage>
        <taxon>Eukaryota</taxon>
        <taxon>Viridiplantae</taxon>
        <taxon>Streptophyta</taxon>
        <taxon>Embryophyta</taxon>
        <taxon>Tracheophyta</taxon>
        <taxon>Spermatophyta</taxon>
        <taxon>Magnoliopsida</taxon>
        <taxon>eudicotyledons</taxon>
        <taxon>Gunneridae</taxon>
        <taxon>Pentapetalae</taxon>
        <taxon>rosids</taxon>
        <taxon>fabids</taxon>
        <taxon>Malpighiales</taxon>
        <taxon>Rhizophoraceae</taxon>
        <taxon>Rhizophora</taxon>
    </lineage>
</organism>